<reference evidence="8" key="1">
    <citation type="submission" date="2015-08" db="EMBL/GenBank/DDBJ databases">
        <title>Complete DNA Sequence of Pseudomonas syringae pv. actinidiae, the Causal Agent of Kiwifruit Canker Disease.</title>
        <authorList>
            <person name="Rikkerink E.H.A."/>
            <person name="Fineran P.C."/>
        </authorList>
    </citation>
    <scope>NUCLEOTIDE SEQUENCE</scope>
    <source>
        <strain evidence="8">DSM 13666</strain>
    </source>
</reference>
<keyword evidence="3" id="KW-0378">Hydrolase</keyword>
<dbReference type="Gene3D" id="2.115.10.20">
    <property type="entry name" value="Glycosyl hydrolase domain, family 43"/>
    <property type="match status" value="1"/>
</dbReference>
<dbReference type="PATRIC" id="fig|136160.3.peg.4004"/>
<evidence type="ECO:0000313" key="8">
    <source>
        <dbReference type="EMBL" id="KOO37029.1"/>
    </source>
</evidence>
<comment type="pathway">
    <text evidence="1">Glycan metabolism; L-arabinan degradation.</text>
</comment>
<dbReference type="PANTHER" id="PTHR43301:SF3">
    <property type="entry name" value="ARABINAN ENDO-1,5-ALPHA-L-ARABINOSIDASE A-RELATED"/>
    <property type="match status" value="1"/>
</dbReference>
<dbReference type="UniPathway" id="UPA00667"/>
<organism evidence="8">
    <name type="scientific">Halalkalibacterium halodurans</name>
    <name type="common">Bacillus halodurans</name>
    <dbReference type="NCBI Taxonomy" id="86665"/>
    <lineage>
        <taxon>Bacteria</taxon>
        <taxon>Bacillati</taxon>
        <taxon>Bacillota</taxon>
        <taxon>Bacilli</taxon>
        <taxon>Bacillales</taxon>
        <taxon>Bacillaceae</taxon>
        <taxon>Halalkalibacterium (ex Joshi et al. 2022)</taxon>
    </lineage>
</organism>
<dbReference type="CDD" id="cd08998">
    <property type="entry name" value="GH43_Arb43a-like"/>
    <property type="match status" value="1"/>
</dbReference>
<name>A0A0M0KE19_ALKHA</name>
<evidence type="ECO:0000256" key="5">
    <source>
        <dbReference type="PIRSR" id="PIRSR026534-1"/>
    </source>
</evidence>
<evidence type="ECO:0000256" key="6">
    <source>
        <dbReference type="PIRSR" id="PIRSR026534-2"/>
    </source>
</evidence>
<evidence type="ECO:0000256" key="2">
    <source>
        <dbReference type="ARBA" id="ARBA00009865"/>
    </source>
</evidence>
<dbReference type="GO" id="GO:0046558">
    <property type="term" value="F:arabinan endo-1,5-alpha-L-arabinosidase activity"/>
    <property type="evidence" value="ECO:0007669"/>
    <property type="project" value="InterPro"/>
</dbReference>
<feature type="binding site" evidence="6">
    <location>
        <position position="100"/>
    </location>
    <ligand>
        <name>substrate</name>
    </ligand>
</feature>
<evidence type="ECO:0000256" key="3">
    <source>
        <dbReference type="ARBA" id="ARBA00022801"/>
    </source>
</evidence>
<dbReference type="Pfam" id="PF04616">
    <property type="entry name" value="Glyco_hydro_43"/>
    <property type="match status" value="1"/>
</dbReference>
<dbReference type="SUPFAM" id="SSF75005">
    <property type="entry name" value="Arabinanase/levansucrase/invertase"/>
    <property type="match status" value="1"/>
</dbReference>
<proteinExistence type="inferred from homology"/>
<dbReference type="InterPro" id="IPR023296">
    <property type="entry name" value="Glyco_hydro_beta-prop_sf"/>
</dbReference>
<dbReference type="PIRSF" id="PIRSF026534">
    <property type="entry name" value="Endo_alpha-L-arabinosidase"/>
    <property type="match status" value="1"/>
</dbReference>
<evidence type="ECO:0000256" key="1">
    <source>
        <dbReference type="ARBA" id="ARBA00004834"/>
    </source>
</evidence>
<feature type="active site" description="Proton acceptor" evidence="5">
    <location>
        <position position="19"/>
    </location>
</feature>
<feature type="binding site" evidence="6">
    <location>
        <begin position="155"/>
        <end position="157"/>
    </location>
    <ligand>
        <name>substrate</name>
    </ligand>
</feature>
<dbReference type="PANTHER" id="PTHR43301">
    <property type="entry name" value="ARABINAN ENDO-1,5-ALPHA-L-ARABINOSIDASE"/>
    <property type="match status" value="1"/>
</dbReference>
<keyword evidence="4" id="KW-0326">Glycosidase</keyword>
<feature type="site" description="Important for catalytic activity, responsible for pKa modulation of the active site Glu and correct orientation of both the proton donor and substrate" evidence="7">
    <location>
        <position position="139"/>
    </location>
</feature>
<protein>
    <submittedName>
        <fullName evidence="8">Arabinan endo-1,5-alpha-L-arabinosidase</fullName>
    </submittedName>
</protein>
<gene>
    <name evidence="8" type="ORF">AMD02_15330</name>
</gene>
<evidence type="ECO:0000256" key="7">
    <source>
        <dbReference type="PIRSR" id="PIRSR606710-2"/>
    </source>
</evidence>
<evidence type="ECO:0000256" key="4">
    <source>
        <dbReference type="ARBA" id="ARBA00023295"/>
    </source>
</evidence>
<dbReference type="InterPro" id="IPR006710">
    <property type="entry name" value="Glyco_hydro_43"/>
</dbReference>
<feature type="active site" description="Proton donor" evidence="5">
    <location>
        <position position="190"/>
    </location>
</feature>
<dbReference type="EMBL" id="LILD01000003">
    <property type="protein sequence ID" value="KOO37029.1"/>
    <property type="molecule type" value="Genomic_DNA"/>
</dbReference>
<dbReference type="InterPro" id="IPR016840">
    <property type="entry name" value="Glyco_hydro_43_endo_a_Ara-ase"/>
</dbReference>
<dbReference type="GO" id="GO:0031222">
    <property type="term" value="P:arabinan catabolic process"/>
    <property type="evidence" value="ECO:0007669"/>
    <property type="project" value="UniProtKB-UniPathway"/>
</dbReference>
<feature type="binding site" evidence="6">
    <location>
        <begin position="136"/>
        <end position="139"/>
    </location>
    <ligand>
        <name>substrate</name>
    </ligand>
</feature>
<comment type="caution">
    <text evidence="8">The sequence shown here is derived from an EMBL/GenBank/DDBJ whole genome shotgun (WGS) entry which is preliminary data.</text>
</comment>
<sequence length="303" mass="33890">MIGNVGDFIPGEVDDPVHDPALIKDKNTYYVFSTGILSEENPGGIYVRKSEGSLEGPWQAIGEIPLPQWTLEYNVHHLWAPQVVKHADTFYLYYAASSFGTNRSAIGVARTKTPGDLNSWEDLGPVLTSEPGDMYNAIDPHVFKDGEKWWIAFGSHWGGIQLQELKNMTEPIGDIYTIASRPGVPHNPIEAPTIFKKGDYYYLLTSWDSCCRGIDSTYKIAVGRSENVTGPYVDQEGRRLAEGGGTILLESRGNQIGPGGQDVLKDFGRYYMIHHYYDGDADGVIRMQIRSMEWENGWPYVSE</sequence>
<dbReference type="InterPro" id="IPR050727">
    <property type="entry name" value="GH43_arabinanases"/>
</dbReference>
<accession>A0A0M0KE19</accession>
<dbReference type="AlphaFoldDB" id="A0A0M0KE19"/>
<feature type="binding site" evidence="6">
    <location>
        <position position="19"/>
    </location>
    <ligand>
        <name>substrate</name>
    </ligand>
</feature>
<comment type="similarity">
    <text evidence="2">Belongs to the glycosyl hydrolase 43 family.</text>
</comment>